<dbReference type="Pfam" id="PF00651">
    <property type="entry name" value="BTB"/>
    <property type="match status" value="1"/>
</dbReference>
<dbReference type="PROSITE" id="PS50097">
    <property type="entry name" value="BTB"/>
    <property type="match status" value="1"/>
</dbReference>
<dbReference type="EMBL" id="JANAWD010000507">
    <property type="protein sequence ID" value="KAJ3478484.1"/>
    <property type="molecule type" value="Genomic_DNA"/>
</dbReference>
<dbReference type="InterPro" id="IPR000210">
    <property type="entry name" value="BTB/POZ_dom"/>
</dbReference>
<organism evidence="3 4">
    <name type="scientific">Meripilus lineatus</name>
    <dbReference type="NCBI Taxonomy" id="2056292"/>
    <lineage>
        <taxon>Eukaryota</taxon>
        <taxon>Fungi</taxon>
        <taxon>Dikarya</taxon>
        <taxon>Basidiomycota</taxon>
        <taxon>Agaricomycotina</taxon>
        <taxon>Agaricomycetes</taxon>
        <taxon>Polyporales</taxon>
        <taxon>Meripilaceae</taxon>
        <taxon>Meripilus</taxon>
    </lineage>
</organism>
<dbReference type="AlphaFoldDB" id="A0AAD5UV81"/>
<keyword evidence="4" id="KW-1185">Reference proteome</keyword>
<evidence type="ECO:0000313" key="3">
    <source>
        <dbReference type="EMBL" id="KAJ3478484.1"/>
    </source>
</evidence>
<sequence length="490" mass="54904">MDQTTDNAQKGVLSRPGDRTKRAGDPFTSGDVELRTADDVIFQVHKVILSIASPVFEGMFSLPRPPSDDGHSEIKSEPVPLAEESDVVDFLLRLCYPVSPPRFVSFKLVEKTLCAAIKYEMEVAKTALEKILLSSCRNDPLETFAIACRLNIEEIAHAAAAVVRLSRKDWKDPSSPNDPWTSTIEHQCYIEDISSGCYHRLISCIRSGKMTPFCEKPRRFHKRLASVTFETMQLGEPDVLVLASGTEGFLTCSNLLEFASPQFADMIKNALIEDGFRIVMLSEDPGTVYCLLHLCTPMGEVNLPEMTVEDAYRVVAAAMRYDLRGASDFGRRRIMAYVNKNPLEVYFIAAQFKWEHEAEAAAILAIRLSATMDMSHPIVEDSPSKIYYSFLQFRHNYIATFSKVAAPASASLVKSWPMSKDIMRCWTDGSVSGFCPEVLFGWMMNHLCQPNLDCWTSAKKNHQVLLQVQKALSEVFLFVAFHPSNVVLIS</sequence>
<dbReference type="SMART" id="SM00225">
    <property type="entry name" value="BTB"/>
    <property type="match status" value="2"/>
</dbReference>
<evidence type="ECO:0000259" key="2">
    <source>
        <dbReference type="PROSITE" id="PS50097"/>
    </source>
</evidence>
<feature type="domain" description="BTB" evidence="2">
    <location>
        <begin position="30"/>
        <end position="96"/>
    </location>
</feature>
<protein>
    <recommendedName>
        <fullName evidence="2">BTB domain-containing protein</fullName>
    </recommendedName>
</protein>
<name>A0AAD5UV81_9APHY</name>
<dbReference type="Gene3D" id="3.30.710.10">
    <property type="entry name" value="Potassium Channel Kv1.1, Chain A"/>
    <property type="match status" value="1"/>
</dbReference>
<evidence type="ECO:0000256" key="1">
    <source>
        <dbReference type="SAM" id="MobiDB-lite"/>
    </source>
</evidence>
<comment type="caution">
    <text evidence="3">The sequence shown here is derived from an EMBL/GenBank/DDBJ whole genome shotgun (WGS) entry which is preliminary data.</text>
</comment>
<dbReference type="SUPFAM" id="SSF54695">
    <property type="entry name" value="POZ domain"/>
    <property type="match status" value="1"/>
</dbReference>
<accession>A0AAD5UV81</accession>
<dbReference type="InterPro" id="IPR011333">
    <property type="entry name" value="SKP1/BTB/POZ_sf"/>
</dbReference>
<reference evidence="3" key="1">
    <citation type="submission" date="2022-07" db="EMBL/GenBank/DDBJ databases">
        <title>Genome Sequence of Physisporinus lineatus.</title>
        <authorList>
            <person name="Buettner E."/>
        </authorList>
    </citation>
    <scope>NUCLEOTIDE SEQUENCE</scope>
    <source>
        <strain evidence="3">VT162</strain>
    </source>
</reference>
<feature type="region of interest" description="Disordered" evidence="1">
    <location>
        <begin position="1"/>
        <end position="28"/>
    </location>
</feature>
<dbReference type="Proteomes" id="UP001212997">
    <property type="component" value="Unassembled WGS sequence"/>
</dbReference>
<dbReference type="CDD" id="cd18186">
    <property type="entry name" value="BTB_POZ_ZBTB_KLHL-like"/>
    <property type="match status" value="1"/>
</dbReference>
<evidence type="ECO:0000313" key="4">
    <source>
        <dbReference type="Proteomes" id="UP001212997"/>
    </source>
</evidence>
<gene>
    <name evidence="3" type="ORF">NLI96_g9723</name>
</gene>
<proteinExistence type="predicted"/>